<reference evidence="6 7" key="2">
    <citation type="submission" date="2018-11" db="EMBL/GenBank/DDBJ databases">
        <authorList>
            <consortium name="Pathogen Informatics"/>
        </authorList>
    </citation>
    <scope>NUCLEOTIDE SEQUENCE [LARGE SCALE GENOMIC DNA]</scope>
</reference>
<name>A0A0N5CP52_THECL</name>
<dbReference type="InterPro" id="IPR045179">
    <property type="entry name" value="YgfZ/GcvT"/>
</dbReference>
<sequence>MTAGKMYRLGHRGLLRLKGKDVMQFLQGLVTNDIRHLADGQAQYALMLNSRGRVVEDFILYRQADDVLVESDRNKQADLQKLLELYKVHKDVSIDLEMKSYLYHMDSIADGSGAVKDPRVPSFGMRILRESIPDDEILDGNAYHERRFDFGIPEGTSELSGELPLSMNADIMNGISSDKGCYLGQEMTARAINALEIRKRLLPFTCKGVVTGPLIDNEGRHEGRVVACNGRKGLALVPYLRDINRTTYMTKNGNIEIFWPFWWPSKLRAHSHQTLS</sequence>
<dbReference type="Pfam" id="PF25455">
    <property type="entry name" value="Beta-barrel_CAF17_C"/>
    <property type="match status" value="1"/>
</dbReference>
<keyword evidence="2" id="KW-0809">Transit peptide</keyword>
<evidence type="ECO:0000256" key="1">
    <source>
        <dbReference type="ARBA" id="ARBA00004173"/>
    </source>
</evidence>
<dbReference type="InterPro" id="IPR057460">
    <property type="entry name" value="CAF17_C"/>
</dbReference>
<proteinExistence type="predicted"/>
<organism evidence="8">
    <name type="scientific">Thelazia callipaeda</name>
    <name type="common">Oriental eyeworm</name>
    <name type="synonym">Parasitic nematode</name>
    <dbReference type="NCBI Taxonomy" id="103827"/>
    <lineage>
        <taxon>Eukaryota</taxon>
        <taxon>Metazoa</taxon>
        <taxon>Ecdysozoa</taxon>
        <taxon>Nematoda</taxon>
        <taxon>Chromadorea</taxon>
        <taxon>Rhabditida</taxon>
        <taxon>Spirurina</taxon>
        <taxon>Spiruromorpha</taxon>
        <taxon>Thelazioidea</taxon>
        <taxon>Thelaziidae</taxon>
        <taxon>Thelazia</taxon>
    </lineage>
</organism>
<dbReference type="STRING" id="103827.A0A0N5CP52"/>
<protein>
    <submittedName>
        <fullName evidence="8">GCV_T domain-containing protein</fullName>
    </submittedName>
</protein>
<dbReference type="OMA" id="MNADIMN"/>
<evidence type="ECO:0000313" key="7">
    <source>
        <dbReference type="Proteomes" id="UP000276776"/>
    </source>
</evidence>
<feature type="domain" description="GCVT N-terminal" evidence="4">
    <location>
        <begin position="12"/>
        <end position="93"/>
    </location>
</feature>
<keyword evidence="3" id="KW-0496">Mitochondrion</keyword>
<dbReference type="NCBIfam" id="TIGR03317">
    <property type="entry name" value="ygfZ_signature"/>
    <property type="match status" value="1"/>
</dbReference>
<dbReference type="GO" id="GO:0005759">
    <property type="term" value="C:mitochondrial matrix"/>
    <property type="evidence" value="ECO:0007669"/>
    <property type="project" value="TreeGrafter"/>
</dbReference>
<dbReference type="AlphaFoldDB" id="A0A0N5CP52"/>
<dbReference type="InterPro" id="IPR006222">
    <property type="entry name" value="GCVT_N"/>
</dbReference>
<dbReference type="GO" id="GO:0016226">
    <property type="term" value="P:iron-sulfur cluster assembly"/>
    <property type="evidence" value="ECO:0007669"/>
    <property type="project" value="TreeGrafter"/>
</dbReference>
<evidence type="ECO:0000259" key="5">
    <source>
        <dbReference type="Pfam" id="PF25455"/>
    </source>
</evidence>
<dbReference type="OrthoDB" id="191995at2759"/>
<dbReference type="InterPro" id="IPR027266">
    <property type="entry name" value="TrmE/GcvT-like"/>
</dbReference>
<dbReference type="WBParaSite" id="TCLT_0000198401-mRNA-1">
    <property type="protein sequence ID" value="TCLT_0000198401-mRNA-1"/>
    <property type="gene ID" value="TCLT_0000198401"/>
</dbReference>
<evidence type="ECO:0000256" key="3">
    <source>
        <dbReference type="ARBA" id="ARBA00023128"/>
    </source>
</evidence>
<accession>A0A0N5CP52</accession>
<feature type="domain" description="CAF17 C-terminal" evidence="5">
    <location>
        <begin position="198"/>
        <end position="264"/>
    </location>
</feature>
<dbReference type="EMBL" id="UYYF01000327">
    <property type="protein sequence ID" value="VDM97709.1"/>
    <property type="molecule type" value="Genomic_DNA"/>
</dbReference>
<evidence type="ECO:0000256" key="2">
    <source>
        <dbReference type="ARBA" id="ARBA00022946"/>
    </source>
</evidence>
<dbReference type="PANTHER" id="PTHR22602">
    <property type="entry name" value="TRANSFERASE CAF17, MITOCHONDRIAL-RELATED"/>
    <property type="match status" value="1"/>
</dbReference>
<dbReference type="Gene3D" id="3.30.1360.120">
    <property type="entry name" value="Probable tRNA modification gtpase trme, domain 1"/>
    <property type="match status" value="2"/>
</dbReference>
<reference evidence="8" key="1">
    <citation type="submission" date="2017-02" db="UniProtKB">
        <authorList>
            <consortium name="WormBaseParasite"/>
        </authorList>
    </citation>
    <scope>IDENTIFICATION</scope>
</reference>
<dbReference type="PANTHER" id="PTHR22602:SF0">
    <property type="entry name" value="TRANSFERASE CAF17, MITOCHONDRIAL-RELATED"/>
    <property type="match status" value="1"/>
</dbReference>
<evidence type="ECO:0000313" key="8">
    <source>
        <dbReference type="WBParaSite" id="TCLT_0000198401-mRNA-1"/>
    </source>
</evidence>
<dbReference type="SUPFAM" id="SSF103025">
    <property type="entry name" value="Folate-binding domain"/>
    <property type="match status" value="1"/>
</dbReference>
<dbReference type="InterPro" id="IPR017703">
    <property type="entry name" value="YgfZ/GCV_T_CS"/>
</dbReference>
<keyword evidence="7" id="KW-1185">Reference proteome</keyword>
<comment type="subcellular location">
    <subcellularLocation>
        <location evidence="1">Mitochondrion</location>
    </subcellularLocation>
</comment>
<evidence type="ECO:0000313" key="6">
    <source>
        <dbReference type="EMBL" id="VDM97709.1"/>
    </source>
</evidence>
<evidence type="ECO:0000259" key="4">
    <source>
        <dbReference type="Pfam" id="PF01571"/>
    </source>
</evidence>
<dbReference type="Pfam" id="PF01571">
    <property type="entry name" value="GCV_T"/>
    <property type="match status" value="1"/>
</dbReference>
<dbReference type="Proteomes" id="UP000276776">
    <property type="component" value="Unassembled WGS sequence"/>
</dbReference>
<gene>
    <name evidence="6" type="ORF">TCLT_LOCUS1985</name>
</gene>